<keyword evidence="3 10" id="KW-0808">Transferase</keyword>
<dbReference type="GO" id="GO:0016743">
    <property type="term" value="F:carboxyl- or carbamoyltransferase activity"/>
    <property type="evidence" value="ECO:0007669"/>
    <property type="project" value="UniProtKB-UniRule"/>
</dbReference>
<dbReference type="PANTHER" id="PTHR42853">
    <property type="entry name" value="ACETYL-COENZYME A CARBOXYLASE CARBOXYL TRANSFERASE SUBUNIT ALPHA"/>
    <property type="match status" value="1"/>
</dbReference>
<dbReference type="EC" id="2.1.3.15" evidence="10"/>
<comment type="similarity">
    <text evidence="10">Belongs to the AccA family.</text>
</comment>
<dbReference type="NCBIfam" id="NF041504">
    <property type="entry name" value="AccA_sub"/>
    <property type="match status" value="1"/>
</dbReference>
<dbReference type="GO" id="GO:0005524">
    <property type="term" value="F:ATP binding"/>
    <property type="evidence" value="ECO:0007669"/>
    <property type="project" value="UniProtKB-KW"/>
</dbReference>
<dbReference type="GO" id="GO:0009317">
    <property type="term" value="C:acetyl-CoA carboxylase complex"/>
    <property type="evidence" value="ECO:0007669"/>
    <property type="project" value="InterPro"/>
</dbReference>
<dbReference type="EMBL" id="DTDP01000081">
    <property type="protein sequence ID" value="HGK53750.1"/>
    <property type="molecule type" value="Genomic_DNA"/>
</dbReference>
<dbReference type="Pfam" id="PF03255">
    <property type="entry name" value="ACCA"/>
    <property type="match status" value="1"/>
</dbReference>
<evidence type="ECO:0000256" key="2">
    <source>
        <dbReference type="ARBA" id="ARBA00022516"/>
    </source>
</evidence>
<evidence type="ECO:0000256" key="10">
    <source>
        <dbReference type="HAMAP-Rule" id="MF_00823"/>
    </source>
</evidence>
<keyword evidence="4 10" id="KW-0547">Nucleotide-binding</keyword>
<accession>A0A7V3ZT01</accession>
<evidence type="ECO:0000256" key="7">
    <source>
        <dbReference type="ARBA" id="ARBA00023098"/>
    </source>
</evidence>
<comment type="function">
    <text evidence="10">Component of the acetyl coenzyme A carboxylase (ACC) complex. First, biotin carboxylase catalyzes the carboxylation of biotin on its carrier protein (BCCP) and then the CO(2) group is transferred by the carboxyltransferase to acetyl-CoA to form malonyl-CoA.</text>
</comment>
<evidence type="ECO:0000256" key="6">
    <source>
        <dbReference type="ARBA" id="ARBA00022840"/>
    </source>
</evidence>
<sequence>MLEFEKKIEEVSKRIKELRDILLEHPEFKEELDALEERKKILIKKIFSNLGAWEIVQLARHPDRPHSKDIIEKIFDDFFELHGDRVFGDDPAIIAGIGRIEDFKVVCIGQEKGRGTKERTFRNFGMPHPEGYRKALRVFKIAEKFSFPVITLVDTPGAYPGIGAEERGQAWAIAFNIFEMLKLRVPIIVFIIGEGGSGGALAIAVGDRIYALEYSIYSVISPEGCASILWRDSKKADRAAEALKLTSNFLKTFKIIDDIIKEPEGGAHRDPDLTAKRIKEVIIRDLNELKNKDIEEIIKERRERFRNIGFFKLK</sequence>
<keyword evidence="6 10" id="KW-0067">ATP-binding</keyword>
<evidence type="ECO:0000256" key="3">
    <source>
        <dbReference type="ARBA" id="ARBA00022679"/>
    </source>
</evidence>
<comment type="pathway">
    <text evidence="1 10">Lipid metabolism; malonyl-CoA biosynthesis; malonyl-CoA from acetyl-CoA: step 1/1.</text>
</comment>
<dbReference type="GO" id="GO:2001295">
    <property type="term" value="P:malonyl-CoA biosynthetic process"/>
    <property type="evidence" value="ECO:0007669"/>
    <property type="project" value="UniProtKB-UniRule"/>
</dbReference>
<dbReference type="NCBIfam" id="NF004344">
    <property type="entry name" value="PRK05724.1"/>
    <property type="match status" value="1"/>
</dbReference>
<comment type="catalytic activity">
    <reaction evidence="9 10">
        <text>N(6)-carboxybiotinyl-L-lysyl-[protein] + acetyl-CoA = N(6)-biotinyl-L-lysyl-[protein] + malonyl-CoA</text>
        <dbReference type="Rhea" id="RHEA:54728"/>
        <dbReference type="Rhea" id="RHEA-COMP:10505"/>
        <dbReference type="Rhea" id="RHEA-COMP:10506"/>
        <dbReference type="ChEBI" id="CHEBI:57288"/>
        <dbReference type="ChEBI" id="CHEBI:57384"/>
        <dbReference type="ChEBI" id="CHEBI:83144"/>
        <dbReference type="ChEBI" id="CHEBI:83145"/>
        <dbReference type="EC" id="2.1.3.15"/>
    </reaction>
</comment>
<organism evidence="13">
    <name type="scientific">candidate division WOR-3 bacterium</name>
    <dbReference type="NCBI Taxonomy" id="2052148"/>
    <lineage>
        <taxon>Bacteria</taxon>
        <taxon>Bacteria division WOR-3</taxon>
    </lineage>
</organism>
<name>A0A7V3ZT01_UNCW3</name>
<dbReference type="InterPro" id="IPR011763">
    <property type="entry name" value="COA_CT_C"/>
</dbReference>
<evidence type="ECO:0000256" key="1">
    <source>
        <dbReference type="ARBA" id="ARBA00004956"/>
    </source>
</evidence>
<dbReference type="InterPro" id="IPR001095">
    <property type="entry name" value="Acetyl_CoA_COase_a_su"/>
</dbReference>
<dbReference type="GO" id="GO:0006633">
    <property type="term" value="P:fatty acid biosynthetic process"/>
    <property type="evidence" value="ECO:0007669"/>
    <property type="project" value="UniProtKB-KW"/>
</dbReference>
<dbReference type="AlphaFoldDB" id="A0A7V3ZT01"/>
<dbReference type="PROSITE" id="PS50989">
    <property type="entry name" value="COA_CT_CTER"/>
    <property type="match status" value="1"/>
</dbReference>
<dbReference type="GO" id="GO:0003989">
    <property type="term" value="F:acetyl-CoA carboxylase activity"/>
    <property type="evidence" value="ECO:0007669"/>
    <property type="project" value="InterPro"/>
</dbReference>
<dbReference type="HAMAP" id="MF_00823">
    <property type="entry name" value="AcetylCoA_CT_alpha"/>
    <property type="match status" value="1"/>
</dbReference>
<keyword evidence="2 10" id="KW-0444">Lipid biosynthesis</keyword>
<evidence type="ECO:0000259" key="12">
    <source>
        <dbReference type="PROSITE" id="PS50989"/>
    </source>
</evidence>
<feature type="coiled-coil region" evidence="11">
    <location>
        <begin position="1"/>
        <end position="45"/>
    </location>
</feature>
<protein>
    <recommendedName>
        <fullName evidence="10">Acetyl-coenzyme A carboxylase carboxyl transferase subunit alpha</fullName>
        <shortName evidence="10">ACCase subunit alpha</shortName>
        <shortName evidence="10">Acetyl-CoA carboxylase carboxyltransferase subunit alpha</shortName>
        <ecNumber evidence="10">2.1.3.15</ecNumber>
    </recommendedName>
</protein>
<dbReference type="Gene3D" id="3.90.226.10">
    <property type="entry name" value="2-enoyl-CoA Hydratase, Chain A, domain 1"/>
    <property type="match status" value="1"/>
</dbReference>
<evidence type="ECO:0000256" key="11">
    <source>
        <dbReference type="SAM" id="Coils"/>
    </source>
</evidence>
<comment type="subunit">
    <text evidence="10">Acetyl-CoA carboxylase is a heterohexamer composed of biotin carboxyl carrier protein (AccB), biotin carboxylase (AccC) and two subunits each of ACCase subunit alpha (AccA) and ACCase subunit beta (AccD).</text>
</comment>
<keyword evidence="5 10" id="KW-0276">Fatty acid metabolism</keyword>
<reference evidence="13" key="1">
    <citation type="journal article" date="2020" name="mSystems">
        <title>Genome- and Community-Level Interaction Insights into Carbon Utilization and Element Cycling Functions of Hydrothermarchaeota in Hydrothermal Sediment.</title>
        <authorList>
            <person name="Zhou Z."/>
            <person name="Liu Y."/>
            <person name="Xu W."/>
            <person name="Pan J."/>
            <person name="Luo Z.H."/>
            <person name="Li M."/>
        </authorList>
    </citation>
    <scope>NUCLEOTIDE SEQUENCE [LARGE SCALE GENOMIC DNA]</scope>
    <source>
        <strain evidence="13">SpSt-695</strain>
    </source>
</reference>
<evidence type="ECO:0000256" key="4">
    <source>
        <dbReference type="ARBA" id="ARBA00022741"/>
    </source>
</evidence>
<dbReference type="NCBIfam" id="TIGR00513">
    <property type="entry name" value="accA"/>
    <property type="match status" value="1"/>
</dbReference>
<comment type="caution">
    <text evidence="13">The sequence shown here is derived from an EMBL/GenBank/DDBJ whole genome shotgun (WGS) entry which is preliminary data.</text>
</comment>
<dbReference type="UniPathway" id="UPA00655">
    <property type="reaction ID" value="UER00711"/>
</dbReference>
<feature type="domain" description="CoA carboxyltransferase C-terminal" evidence="12">
    <location>
        <begin position="27"/>
        <end position="288"/>
    </location>
</feature>
<keyword evidence="13" id="KW-0436">Ligase</keyword>
<keyword evidence="10" id="KW-0963">Cytoplasm</keyword>
<keyword evidence="11" id="KW-0175">Coiled coil</keyword>
<evidence type="ECO:0000256" key="5">
    <source>
        <dbReference type="ARBA" id="ARBA00022832"/>
    </source>
</evidence>
<evidence type="ECO:0000256" key="8">
    <source>
        <dbReference type="ARBA" id="ARBA00023160"/>
    </source>
</evidence>
<dbReference type="PRINTS" id="PR01069">
    <property type="entry name" value="ACCCTRFRASEA"/>
</dbReference>
<evidence type="ECO:0000256" key="9">
    <source>
        <dbReference type="ARBA" id="ARBA00049152"/>
    </source>
</evidence>
<evidence type="ECO:0000313" key="13">
    <source>
        <dbReference type="EMBL" id="HGK53750.1"/>
    </source>
</evidence>
<keyword evidence="8 10" id="KW-0275">Fatty acid biosynthesis</keyword>
<dbReference type="PANTHER" id="PTHR42853:SF3">
    <property type="entry name" value="ACETYL-COENZYME A CARBOXYLASE CARBOXYL TRANSFERASE SUBUNIT ALPHA, CHLOROPLASTIC"/>
    <property type="match status" value="1"/>
</dbReference>
<dbReference type="SUPFAM" id="SSF52096">
    <property type="entry name" value="ClpP/crotonase"/>
    <property type="match status" value="1"/>
</dbReference>
<gene>
    <name evidence="10" type="primary">accA</name>
    <name evidence="13" type="ORF">ENU72_01840</name>
</gene>
<dbReference type="InterPro" id="IPR029045">
    <property type="entry name" value="ClpP/crotonase-like_dom_sf"/>
</dbReference>
<proteinExistence type="inferred from homology"/>
<comment type="subcellular location">
    <subcellularLocation>
        <location evidence="10">Cytoplasm</location>
    </subcellularLocation>
</comment>
<keyword evidence="7 10" id="KW-0443">Lipid metabolism</keyword>